<comment type="caution">
    <text evidence="1">The sequence shown here is derived from an EMBL/GenBank/DDBJ whole genome shotgun (WGS) entry which is preliminary data.</text>
</comment>
<dbReference type="EMBL" id="JBFXLR010000100">
    <property type="protein sequence ID" value="KAL2837269.1"/>
    <property type="molecule type" value="Genomic_DNA"/>
</dbReference>
<dbReference type="GeneID" id="98157184"/>
<gene>
    <name evidence="1" type="ORF">BJX68DRAFT_24900</name>
</gene>
<organism evidence="1 2">
    <name type="scientific">Aspergillus pseudodeflectus</name>
    <dbReference type="NCBI Taxonomy" id="176178"/>
    <lineage>
        <taxon>Eukaryota</taxon>
        <taxon>Fungi</taxon>
        <taxon>Dikarya</taxon>
        <taxon>Ascomycota</taxon>
        <taxon>Pezizomycotina</taxon>
        <taxon>Eurotiomycetes</taxon>
        <taxon>Eurotiomycetidae</taxon>
        <taxon>Eurotiales</taxon>
        <taxon>Aspergillaceae</taxon>
        <taxon>Aspergillus</taxon>
        <taxon>Aspergillus subgen. Nidulantes</taxon>
    </lineage>
</organism>
<evidence type="ECO:0000313" key="2">
    <source>
        <dbReference type="Proteomes" id="UP001610444"/>
    </source>
</evidence>
<dbReference type="Proteomes" id="UP001610444">
    <property type="component" value="Unassembled WGS sequence"/>
</dbReference>
<dbReference type="RefSeq" id="XP_070892466.1">
    <property type="nucleotide sequence ID" value="XM_071042020.1"/>
</dbReference>
<accession>A0ABR4JCI0</accession>
<proteinExistence type="predicted"/>
<evidence type="ECO:0000313" key="1">
    <source>
        <dbReference type="EMBL" id="KAL2837269.1"/>
    </source>
</evidence>
<sequence length="143" mass="16167">MDCFIRHLVNGCQTTTEWAALSALFLLDKVLNGITKRQGHNRGHSPSWMDVTTTQHPTRPLPDQLIGNLLPANMGAHYANKSFADLYCFILMFLDPIPVKVGGLIRLSRTSSYKHQNKQSLPCIFAQNYVYQTILLRPSFYGV</sequence>
<keyword evidence="2" id="KW-1185">Reference proteome</keyword>
<protein>
    <submittedName>
        <fullName evidence="1">Uncharacterized protein</fullName>
    </submittedName>
</protein>
<reference evidence="1 2" key="1">
    <citation type="submission" date="2024-07" db="EMBL/GenBank/DDBJ databases">
        <title>Section-level genome sequencing and comparative genomics of Aspergillus sections Usti and Cavernicolus.</title>
        <authorList>
            <consortium name="Lawrence Berkeley National Laboratory"/>
            <person name="Nybo J.L."/>
            <person name="Vesth T.C."/>
            <person name="Theobald S."/>
            <person name="Frisvad J.C."/>
            <person name="Larsen T.O."/>
            <person name="Kjaerboelling I."/>
            <person name="Rothschild-Mancinelli K."/>
            <person name="Lyhne E.K."/>
            <person name="Kogle M.E."/>
            <person name="Barry K."/>
            <person name="Clum A."/>
            <person name="Na H."/>
            <person name="Ledsgaard L."/>
            <person name="Lin J."/>
            <person name="Lipzen A."/>
            <person name="Kuo A."/>
            <person name="Riley R."/>
            <person name="Mondo S."/>
            <person name="LaButti K."/>
            <person name="Haridas S."/>
            <person name="Pangalinan J."/>
            <person name="Salamov A.A."/>
            <person name="Simmons B.A."/>
            <person name="Magnuson J.K."/>
            <person name="Chen J."/>
            <person name="Drula E."/>
            <person name="Henrissat B."/>
            <person name="Wiebenga A."/>
            <person name="Lubbers R.J."/>
            <person name="Gomes A.C."/>
            <person name="Macurrencykelacurrency M.R."/>
            <person name="Stajich J."/>
            <person name="Grigoriev I.V."/>
            <person name="Mortensen U.H."/>
            <person name="De vries R.P."/>
            <person name="Baker S.E."/>
            <person name="Andersen M.R."/>
        </authorList>
    </citation>
    <scope>NUCLEOTIDE SEQUENCE [LARGE SCALE GENOMIC DNA]</scope>
    <source>
        <strain evidence="1 2">CBS 756.74</strain>
    </source>
</reference>
<name>A0ABR4JCI0_9EURO</name>